<proteinExistence type="predicted"/>
<accession>A0AA41W466</accession>
<evidence type="ECO:0000313" key="1">
    <source>
        <dbReference type="EMBL" id="MCM2678492.1"/>
    </source>
</evidence>
<dbReference type="EMBL" id="JAMQGP010000001">
    <property type="protein sequence ID" value="MCM2678492.1"/>
    <property type="molecule type" value="Genomic_DNA"/>
</dbReference>
<name>A0AA41W466_9GAMM</name>
<comment type="caution">
    <text evidence="1">The sequence shown here is derived from an EMBL/GenBank/DDBJ whole genome shotgun (WGS) entry which is preliminary data.</text>
</comment>
<dbReference type="AlphaFoldDB" id="A0AA41W466"/>
<keyword evidence="2" id="KW-1185">Reference proteome</keyword>
<gene>
    <name evidence="1" type="ORF">NAF29_02255</name>
</gene>
<sequence length="53" mass="5772">MPIQYHSEDFFPHLETHKIAAEKVSEKPTPINSAIGEACITLFSLAGASLKVC</sequence>
<protein>
    <submittedName>
        <fullName evidence="1">Uncharacterized protein</fullName>
    </submittedName>
</protein>
<reference evidence="1 2" key="1">
    <citation type="journal article" date="2013" name="Antonie Van Leeuwenhoek">
        <title>Echinimonas agarilytica gen. nov., sp. nov., a new gammaproteobacterium isolated from the sea urchin Strongylocentrotus intermedius.</title>
        <authorList>
            <person name="Nedashkovskaya O.I."/>
            <person name="Stenkova A.M."/>
            <person name="Zhukova N.V."/>
            <person name="Van Trappen S."/>
            <person name="Lee J.S."/>
            <person name="Kim S.B."/>
        </authorList>
    </citation>
    <scope>NUCLEOTIDE SEQUENCE [LARGE SCALE GENOMIC DNA]</scope>
    <source>
        <strain evidence="1 2">KMM 6351</strain>
    </source>
</reference>
<dbReference type="RefSeq" id="WP_251259856.1">
    <property type="nucleotide sequence ID" value="NZ_JAMQGP010000001.1"/>
</dbReference>
<dbReference type="Proteomes" id="UP001165393">
    <property type="component" value="Unassembled WGS sequence"/>
</dbReference>
<organism evidence="1 2">
    <name type="scientific">Echinimonas agarilytica</name>
    <dbReference type="NCBI Taxonomy" id="1215918"/>
    <lineage>
        <taxon>Bacteria</taxon>
        <taxon>Pseudomonadati</taxon>
        <taxon>Pseudomonadota</taxon>
        <taxon>Gammaproteobacteria</taxon>
        <taxon>Alteromonadales</taxon>
        <taxon>Echinimonadaceae</taxon>
        <taxon>Echinimonas</taxon>
    </lineage>
</organism>
<evidence type="ECO:0000313" key="2">
    <source>
        <dbReference type="Proteomes" id="UP001165393"/>
    </source>
</evidence>